<sequence>MRKWVVMLGVMGLILGVYGVGTGSCNEGPKVIKLPAPKMAHTTVVFPHWMHQNVLKGNCGECHHSRTADWKQVPYKKGMKIQKCDTCHNKQHPNPKLRSVKNAMHINCRGCHKAMKKEGKKTGPTGCFGCHKKK</sequence>
<dbReference type="InterPro" id="IPR002322">
    <property type="entry name" value="Cyt_c_III"/>
</dbReference>
<accession>A0A7C3CT74</accession>
<dbReference type="CDD" id="cd08168">
    <property type="entry name" value="Cytochrom_C3"/>
    <property type="match status" value="1"/>
</dbReference>
<dbReference type="Pfam" id="PF02085">
    <property type="entry name" value="Cytochrom_CIII"/>
    <property type="match status" value="1"/>
</dbReference>
<keyword evidence="3 6" id="KW-0479">Metal-binding</keyword>
<feature type="binding site" description="axial binding residue" evidence="6">
    <location>
        <position position="59"/>
    </location>
    <ligand>
        <name>heme c</name>
        <dbReference type="ChEBI" id="CHEBI:61717"/>
        <label>1</label>
    </ligand>
    <ligandPart>
        <name>Fe</name>
        <dbReference type="ChEBI" id="CHEBI:18248"/>
    </ligandPart>
</feature>
<feature type="binding site" description="axial binding residue" evidence="6">
    <location>
        <position position="131"/>
    </location>
    <ligand>
        <name>heme c</name>
        <dbReference type="ChEBI" id="CHEBI:61717"/>
        <label>1</label>
    </ligand>
    <ligandPart>
        <name>Fe</name>
        <dbReference type="ChEBI" id="CHEBI:18248"/>
    </ligandPart>
</feature>
<dbReference type="EMBL" id="DRMH01000067">
    <property type="protein sequence ID" value="HFC97813.1"/>
    <property type="molecule type" value="Genomic_DNA"/>
</dbReference>
<evidence type="ECO:0000256" key="2">
    <source>
        <dbReference type="ARBA" id="ARBA00022617"/>
    </source>
</evidence>
<feature type="binding site" description="axial binding residue" evidence="6">
    <location>
        <position position="112"/>
    </location>
    <ligand>
        <name>heme c</name>
        <dbReference type="ChEBI" id="CHEBI:61717"/>
        <label>1</label>
    </ligand>
    <ligandPart>
        <name>Fe</name>
        <dbReference type="ChEBI" id="CHEBI:18248"/>
    </ligandPart>
</feature>
<dbReference type="GO" id="GO:0009055">
    <property type="term" value="F:electron transfer activity"/>
    <property type="evidence" value="ECO:0007669"/>
    <property type="project" value="InterPro"/>
</dbReference>
<feature type="domain" description="Class III cytochrome C" evidence="7">
    <location>
        <begin position="37"/>
        <end position="131"/>
    </location>
</feature>
<gene>
    <name evidence="8" type="ORF">ENJ40_05075</name>
</gene>
<feature type="binding site" description="axial binding residue" evidence="6">
    <location>
        <position position="51"/>
    </location>
    <ligand>
        <name>heme c</name>
        <dbReference type="ChEBI" id="CHEBI:61717"/>
        <label>1</label>
    </ligand>
    <ligandPart>
        <name>Fe</name>
        <dbReference type="ChEBI" id="CHEBI:18248"/>
    </ligandPart>
</feature>
<keyword evidence="2 6" id="KW-0349">Heme</keyword>
<keyword evidence="1" id="KW-0813">Transport</keyword>
<feature type="binding site" description="axial binding residue" evidence="6">
    <location>
        <position position="127"/>
    </location>
    <ligand>
        <name>heme c</name>
        <dbReference type="ChEBI" id="CHEBI:61717"/>
        <label>1</label>
    </ligand>
    <ligandPart>
        <name>Fe</name>
        <dbReference type="ChEBI" id="CHEBI:18248"/>
    </ligandPart>
</feature>
<evidence type="ECO:0000256" key="1">
    <source>
        <dbReference type="ARBA" id="ARBA00022448"/>
    </source>
</evidence>
<dbReference type="InterPro" id="IPR020942">
    <property type="entry name" value="Cyt_c_III_dom"/>
</dbReference>
<dbReference type="Gene3D" id="3.90.10.10">
    <property type="entry name" value="Cytochrome C3"/>
    <property type="match status" value="1"/>
</dbReference>
<proteinExistence type="predicted"/>
<protein>
    <submittedName>
        <fullName evidence="8">Class III cytochrome c</fullName>
    </submittedName>
</protein>
<evidence type="ECO:0000256" key="3">
    <source>
        <dbReference type="ARBA" id="ARBA00022723"/>
    </source>
</evidence>
<feature type="binding site" description="axial binding residue" evidence="6">
    <location>
        <position position="111"/>
    </location>
    <ligand>
        <name>heme c</name>
        <dbReference type="ChEBI" id="CHEBI:61717"/>
        <label>1</label>
    </ligand>
    <ligandPart>
        <name>Fe</name>
        <dbReference type="ChEBI" id="CHEBI:18248"/>
    </ligandPart>
</feature>
<evidence type="ECO:0000313" key="8">
    <source>
        <dbReference type="EMBL" id="HFC97813.1"/>
    </source>
</evidence>
<dbReference type="Proteomes" id="UP000886043">
    <property type="component" value="Unassembled WGS sequence"/>
</dbReference>
<dbReference type="InterPro" id="IPR036280">
    <property type="entry name" value="Multihaem_cyt_sf"/>
</dbReference>
<feature type="binding site" description="axial binding residue" evidence="6">
    <location>
        <position position="108"/>
    </location>
    <ligand>
        <name>heme c</name>
        <dbReference type="ChEBI" id="CHEBI:61717"/>
        <label>1</label>
    </ligand>
    <ligandPart>
        <name>Fe</name>
        <dbReference type="ChEBI" id="CHEBI:18248"/>
    </ligandPart>
</feature>
<keyword evidence="5 6" id="KW-0408">Iron</keyword>
<keyword evidence="4" id="KW-0249">Electron transport</keyword>
<comment type="caution">
    <text evidence="8">The sequence shown here is derived from an EMBL/GenBank/DDBJ whole genome shotgun (WGS) entry which is preliminary data.</text>
</comment>
<evidence type="ECO:0000256" key="5">
    <source>
        <dbReference type="ARBA" id="ARBA00023004"/>
    </source>
</evidence>
<reference evidence="8" key="1">
    <citation type="journal article" date="2020" name="mSystems">
        <title>Genome- and Community-Level Interaction Insights into Carbon Utilization and Element Cycling Functions of Hydrothermarchaeota in Hydrothermal Sediment.</title>
        <authorList>
            <person name="Zhou Z."/>
            <person name="Liu Y."/>
            <person name="Xu W."/>
            <person name="Pan J."/>
            <person name="Luo Z.H."/>
            <person name="Li M."/>
        </authorList>
    </citation>
    <scope>NUCLEOTIDE SEQUENCE [LARGE SCALE GENOMIC DNA]</scope>
    <source>
        <strain evidence="8">HyVt-483</strain>
    </source>
</reference>
<dbReference type="AlphaFoldDB" id="A0A7C3CT74"/>
<dbReference type="GO" id="GO:0020037">
    <property type="term" value="F:heme binding"/>
    <property type="evidence" value="ECO:0007669"/>
    <property type="project" value="InterPro"/>
</dbReference>
<feature type="binding site" description="axial binding residue" evidence="6">
    <location>
        <position position="62"/>
    </location>
    <ligand>
        <name>heme c</name>
        <dbReference type="ChEBI" id="CHEBI:61717"/>
        <label>1</label>
    </ligand>
    <ligandPart>
        <name>Fe</name>
        <dbReference type="ChEBI" id="CHEBI:18248"/>
    </ligandPart>
</feature>
<name>A0A7C3CT74_9BACT</name>
<dbReference type="SUPFAM" id="SSF48695">
    <property type="entry name" value="Multiheme cytochromes"/>
    <property type="match status" value="1"/>
</dbReference>
<dbReference type="PROSITE" id="PS51257">
    <property type="entry name" value="PROKAR_LIPOPROTEIN"/>
    <property type="match status" value="1"/>
</dbReference>
<evidence type="ECO:0000256" key="4">
    <source>
        <dbReference type="ARBA" id="ARBA00022982"/>
    </source>
</evidence>
<organism evidence="8">
    <name type="scientific">Thermosulfurimonas dismutans</name>
    <dbReference type="NCBI Taxonomy" id="999894"/>
    <lineage>
        <taxon>Bacteria</taxon>
        <taxon>Pseudomonadati</taxon>
        <taxon>Thermodesulfobacteriota</taxon>
        <taxon>Thermodesulfobacteria</taxon>
        <taxon>Thermodesulfobacteriales</taxon>
        <taxon>Thermodesulfobacteriaceae</taxon>
        <taxon>Thermosulfurimonas</taxon>
    </lineage>
</organism>
<feature type="binding site" description="axial binding residue" evidence="6">
    <location>
        <position position="63"/>
    </location>
    <ligand>
        <name>heme c</name>
        <dbReference type="ChEBI" id="CHEBI:61717"/>
        <label>1</label>
    </ligand>
    <ligandPart>
        <name>Fe</name>
        <dbReference type="ChEBI" id="CHEBI:18248"/>
    </ligandPart>
</feature>
<feature type="binding site" description="axial binding residue" evidence="6">
    <location>
        <position position="130"/>
    </location>
    <ligand>
        <name>heme c</name>
        <dbReference type="ChEBI" id="CHEBI:61717"/>
        <label>1</label>
    </ligand>
    <ligandPart>
        <name>Fe</name>
        <dbReference type="ChEBI" id="CHEBI:18248"/>
    </ligandPart>
</feature>
<feature type="binding site" description="covalent" evidence="6">
    <location>
        <position position="64"/>
    </location>
    <ligand>
        <name>heme c</name>
        <dbReference type="ChEBI" id="CHEBI:61717"/>
        <label>1</label>
    </ligand>
</feature>
<comment type="cofactor">
    <cofactor evidence="6">
        <name>heme c</name>
        <dbReference type="ChEBI" id="CHEBI:61717"/>
    </cofactor>
    <text evidence="6">Binds 4 heme c groups covalently per monomer.</text>
</comment>
<evidence type="ECO:0000256" key="6">
    <source>
        <dbReference type="PIRSR" id="PIRSR602322-1"/>
    </source>
</evidence>
<dbReference type="GO" id="GO:0046872">
    <property type="term" value="F:metal ion binding"/>
    <property type="evidence" value="ECO:0007669"/>
    <property type="project" value="UniProtKB-KW"/>
</dbReference>
<dbReference type="PRINTS" id="PR00609">
    <property type="entry name" value="CYTOCHROMEC3"/>
</dbReference>
<feature type="binding site" description="axial binding residue" evidence="6">
    <location>
        <position position="48"/>
    </location>
    <ligand>
        <name>heme c</name>
        <dbReference type="ChEBI" id="CHEBI:61717"/>
        <label>1</label>
    </ligand>
    <ligandPart>
        <name>Fe</name>
        <dbReference type="ChEBI" id="CHEBI:18248"/>
    </ligandPart>
</feature>
<evidence type="ECO:0000259" key="7">
    <source>
        <dbReference type="Pfam" id="PF02085"/>
    </source>
</evidence>